<proteinExistence type="predicted"/>
<sequence length="182" mass="19863">MAVELNLLPDKKRDLSPADEGLGKNLQKISFIILFVTVVAGVAVFTIGQGVAFQKADLEKKNTNLVNVITGYREREILLVLLKQKVLGLKTVLTLRPDLAKEMAIIKSSLPLGAQIQGFTGDKSGVINVDLLVDNSETLDRLVTAFSKNNRYSKALVTDLSGNPTDGYKFTLMLTAKEGSWL</sequence>
<keyword evidence="1" id="KW-1133">Transmembrane helix</keyword>
<dbReference type="STRING" id="1798377.A2872_01270"/>
<evidence type="ECO:0000313" key="2">
    <source>
        <dbReference type="EMBL" id="OGG06339.1"/>
    </source>
</evidence>
<reference evidence="2 3" key="1">
    <citation type="journal article" date="2016" name="Nat. Commun.">
        <title>Thousands of microbial genomes shed light on interconnected biogeochemical processes in an aquifer system.</title>
        <authorList>
            <person name="Anantharaman K."/>
            <person name="Brown C.T."/>
            <person name="Hug L.A."/>
            <person name="Sharon I."/>
            <person name="Castelle C.J."/>
            <person name="Probst A.J."/>
            <person name="Thomas B.C."/>
            <person name="Singh A."/>
            <person name="Wilkins M.J."/>
            <person name="Karaoz U."/>
            <person name="Brodie E.L."/>
            <person name="Williams K.H."/>
            <person name="Hubbard S.S."/>
            <person name="Banfield J.F."/>
        </authorList>
    </citation>
    <scope>NUCLEOTIDE SEQUENCE [LARGE SCALE GENOMIC DNA]</scope>
</reference>
<dbReference type="AlphaFoldDB" id="A0A1F5Z1J8"/>
<keyword evidence="1" id="KW-0472">Membrane</keyword>
<dbReference type="Proteomes" id="UP000178681">
    <property type="component" value="Unassembled WGS sequence"/>
</dbReference>
<name>A0A1F5Z1J8_9BACT</name>
<keyword evidence="1" id="KW-0812">Transmembrane</keyword>
<comment type="caution">
    <text evidence="2">The sequence shown here is derived from an EMBL/GenBank/DDBJ whole genome shotgun (WGS) entry which is preliminary data.</text>
</comment>
<accession>A0A1F5Z1J8</accession>
<organism evidence="2 3">
    <name type="scientific">Candidatus Gottesmanbacteria bacterium RIFCSPHIGHO2_01_FULL_42_12</name>
    <dbReference type="NCBI Taxonomy" id="1798377"/>
    <lineage>
        <taxon>Bacteria</taxon>
        <taxon>Candidatus Gottesmaniibacteriota</taxon>
    </lineage>
</organism>
<gene>
    <name evidence="2" type="ORF">A2872_01270</name>
</gene>
<evidence type="ECO:0000256" key="1">
    <source>
        <dbReference type="SAM" id="Phobius"/>
    </source>
</evidence>
<evidence type="ECO:0000313" key="3">
    <source>
        <dbReference type="Proteomes" id="UP000178681"/>
    </source>
</evidence>
<feature type="transmembrane region" description="Helical" evidence="1">
    <location>
        <begin position="29"/>
        <end position="53"/>
    </location>
</feature>
<protein>
    <submittedName>
        <fullName evidence="2">Uncharacterized protein</fullName>
    </submittedName>
</protein>
<dbReference type="EMBL" id="MFJG01000023">
    <property type="protein sequence ID" value="OGG06339.1"/>
    <property type="molecule type" value="Genomic_DNA"/>
</dbReference>